<dbReference type="EMBL" id="BGPR01168717">
    <property type="protein sequence ID" value="GBM23015.1"/>
    <property type="molecule type" value="Genomic_DNA"/>
</dbReference>
<proteinExistence type="predicted"/>
<evidence type="ECO:0000256" key="1">
    <source>
        <dbReference type="SAM" id="MobiDB-lite"/>
    </source>
</evidence>
<reference evidence="3 4" key="1">
    <citation type="journal article" date="2019" name="Sci. Rep.">
        <title>Orb-weaving spider Araneus ventricosus genome elucidates the spidroin gene catalogue.</title>
        <authorList>
            <person name="Kono N."/>
            <person name="Nakamura H."/>
            <person name="Ohtoshi R."/>
            <person name="Moran D.A.P."/>
            <person name="Shinohara A."/>
            <person name="Yoshida Y."/>
            <person name="Fujiwara M."/>
            <person name="Mori M."/>
            <person name="Tomita M."/>
            <person name="Arakawa K."/>
        </authorList>
    </citation>
    <scope>NUCLEOTIDE SEQUENCE [LARGE SCALE GENOMIC DNA]</scope>
</reference>
<sequence>MDLVILNSSGMTRTALELVPSSPNFRSIPAGGRLTQVKFNVHQTYKHGGSSVKSGFEPGAFRSRDPTTRPPRFKITNLTVLLFLQSGTLINLNLIKISVLLSARRN</sequence>
<gene>
    <name evidence="2" type="ORF">AVEN_268698_1</name>
    <name evidence="3" type="ORF">AVEN_74217_1</name>
</gene>
<dbReference type="Proteomes" id="UP000499080">
    <property type="component" value="Unassembled WGS sequence"/>
</dbReference>
<name>A0A4Y2E1P5_ARAVE</name>
<comment type="caution">
    <text evidence="3">The sequence shown here is derived from an EMBL/GenBank/DDBJ whole genome shotgun (WGS) entry which is preliminary data.</text>
</comment>
<dbReference type="EMBL" id="BGPR01168726">
    <property type="protein sequence ID" value="GBM23050.1"/>
    <property type="molecule type" value="Genomic_DNA"/>
</dbReference>
<keyword evidence="4" id="KW-1185">Reference proteome</keyword>
<organism evidence="3 4">
    <name type="scientific">Araneus ventricosus</name>
    <name type="common">Orbweaver spider</name>
    <name type="synonym">Epeira ventricosa</name>
    <dbReference type="NCBI Taxonomy" id="182803"/>
    <lineage>
        <taxon>Eukaryota</taxon>
        <taxon>Metazoa</taxon>
        <taxon>Ecdysozoa</taxon>
        <taxon>Arthropoda</taxon>
        <taxon>Chelicerata</taxon>
        <taxon>Arachnida</taxon>
        <taxon>Araneae</taxon>
        <taxon>Araneomorphae</taxon>
        <taxon>Entelegynae</taxon>
        <taxon>Araneoidea</taxon>
        <taxon>Araneidae</taxon>
        <taxon>Araneus</taxon>
    </lineage>
</organism>
<dbReference type="AlphaFoldDB" id="A0A4Y2E1P5"/>
<evidence type="ECO:0000313" key="3">
    <source>
        <dbReference type="EMBL" id="GBM23050.1"/>
    </source>
</evidence>
<protein>
    <submittedName>
        <fullName evidence="3">Uncharacterized protein</fullName>
    </submittedName>
</protein>
<evidence type="ECO:0000313" key="4">
    <source>
        <dbReference type="Proteomes" id="UP000499080"/>
    </source>
</evidence>
<accession>A0A4Y2E1P5</accession>
<evidence type="ECO:0000313" key="2">
    <source>
        <dbReference type="EMBL" id="GBM23015.1"/>
    </source>
</evidence>
<feature type="region of interest" description="Disordered" evidence="1">
    <location>
        <begin position="48"/>
        <end position="69"/>
    </location>
</feature>